<dbReference type="CDD" id="cd04515">
    <property type="entry name" value="Alpha_kinase"/>
    <property type="match status" value="1"/>
</dbReference>
<dbReference type="PROSITE" id="PS51158">
    <property type="entry name" value="ALPHA_KINASE"/>
    <property type="match status" value="1"/>
</dbReference>
<dbReference type="Proteomes" id="UP000076420">
    <property type="component" value="Unassembled WGS sequence"/>
</dbReference>
<evidence type="ECO:0000256" key="6">
    <source>
        <dbReference type="SAM" id="MobiDB-lite"/>
    </source>
</evidence>
<dbReference type="InterPro" id="IPR004166">
    <property type="entry name" value="a-kinase_dom"/>
</dbReference>
<dbReference type="VEuPathDB" id="VectorBase:BGLB038374"/>
<gene>
    <name evidence="8" type="primary">106070006</name>
    <name evidence="11" type="synonym">LOC106070006</name>
</gene>
<dbReference type="SMART" id="SM00811">
    <property type="entry name" value="Alpha_kinase"/>
    <property type="match status" value="1"/>
</dbReference>
<accession>A0A2C9M4F5</accession>
<feature type="domain" description="Alpha-type protein kinase" evidence="7">
    <location>
        <begin position="105"/>
        <end position="347"/>
    </location>
</feature>
<keyword evidence="2" id="KW-0808">Transferase</keyword>
<reference evidence="8" key="1">
    <citation type="submission" date="2020-05" db="UniProtKB">
        <authorList>
            <consortium name="EnsemblMetazoa"/>
        </authorList>
    </citation>
    <scope>IDENTIFICATION</scope>
    <source>
        <strain evidence="8">BB02</strain>
    </source>
</reference>
<dbReference type="Proteomes" id="UP001165740">
    <property type="component" value="Chromosome 7"/>
</dbReference>
<keyword evidence="10" id="KW-1185">Reference proteome</keyword>
<dbReference type="RefSeq" id="XP_055890864.1">
    <property type="nucleotide sequence ID" value="XM_056034889.1"/>
</dbReference>
<dbReference type="GO" id="GO:0005524">
    <property type="term" value="F:ATP binding"/>
    <property type="evidence" value="ECO:0007669"/>
    <property type="project" value="UniProtKB-KW"/>
</dbReference>
<keyword evidence="3" id="KW-0547">Nucleotide-binding</keyword>
<dbReference type="Gene3D" id="3.20.200.10">
    <property type="entry name" value="MHCK/EF2 kinase"/>
    <property type="match status" value="1"/>
</dbReference>
<feature type="region of interest" description="Disordered" evidence="6">
    <location>
        <begin position="521"/>
        <end position="552"/>
    </location>
</feature>
<evidence type="ECO:0000256" key="2">
    <source>
        <dbReference type="ARBA" id="ARBA00022679"/>
    </source>
</evidence>
<keyword evidence="5" id="KW-0067">ATP-binding</keyword>
<evidence type="ECO:0000313" key="10">
    <source>
        <dbReference type="Proteomes" id="UP001165740"/>
    </source>
</evidence>
<evidence type="ECO:0000256" key="3">
    <source>
        <dbReference type="ARBA" id="ARBA00022741"/>
    </source>
</evidence>
<dbReference type="OrthoDB" id="44277at2759"/>
<proteinExistence type="predicted"/>
<keyword evidence="4" id="KW-0418">Kinase</keyword>
<dbReference type="PANTHER" id="PTHR45992">
    <property type="entry name" value="EUKARYOTIC ELONGATION FACTOR 2 KINASE-RELATED"/>
    <property type="match status" value="1"/>
</dbReference>
<dbReference type="Pfam" id="PF02816">
    <property type="entry name" value="Alpha_kinase"/>
    <property type="match status" value="1"/>
</dbReference>
<name>A0A2C9M4F5_BIOGL</name>
<dbReference type="PANTHER" id="PTHR45992:SF11">
    <property type="entry name" value="ALPHA-TYPE PROTEIN KINASE DOMAIN-CONTAINING PROTEIN"/>
    <property type="match status" value="1"/>
</dbReference>
<evidence type="ECO:0000313" key="9">
    <source>
        <dbReference type="Proteomes" id="UP000076420"/>
    </source>
</evidence>
<dbReference type="AlphaFoldDB" id="A0A2C9M4F5"/>
<dbReference type="InterPro" id="IPR011009">
    <property type="entry name" value="Kinase-like_dom_sf"/>
</dbReference>
<protein>
    <submittedName>
        <fullName evidence="11">Uncharacterized protein LOC106070006 isoform X1</fullName>
    </submittedName>
</protein>
<evidence type="ECO:0000256" key="5">
    <source>
        <dbReference type="ARBA" id="ARBA00022840"/>
    </source>
</evidence>
<feature type="compositionally biased region" description="Low complexity" evidence="6">
    <location>
        <begin position="521"/>
        <end position="544"/>
    </location>
</feature>
<evidence type="ECO:0000259" key="7">
    <source>
        <dbReference type="PROSITE" id="PS51158"/>
    </source>
</evidence>
<evidence type="ECO:0000256" key="1">
    <source>
        <dbReference type="ARBA" id="ARBA00022527"/>
    </source>
</evidence>
<dbReference type="InterPro" id="IPR051852">
    <property type="entry name" value="Alpha-type_PK"/>
</dbReference>
<keyword evidence="1" id="KW-0723">Serine/threonine-protein kinase</keyword>
<evidence type="ECO:0000256" key="4">
    <source>
        <dbReference type="ARBA" id="ARBA00022777"/>
    </source>
</evidence>
<reference evidence="11" key="2">
    <citation type="submission" date="2025-04" db="UniProtKB">
        <authorList>
            <consortium name="RefSeq"/>
        </authorList>
    </citation>
    <scope>IDENTIFICATION</scope>
</reference>
<dbReference type="VEuPathDB" id="VectorBase:BGLAX_028214"/>
<dbReference type="GO" id="GO:0004674">
    <property type="term" value="F:protein serine/threonine kinase activity"/>
    <property type="evidence" value="ECO:0007669"/>
    <property type="project" value="UniProtKB-KW"/>
</dbReference>
<evidence type="ECO:0000313" key="11">
    <source>
        <dbReference type="RefSeq" id="XP_055890864.1"/>
    </source>
</evidence>
<organism evidence="8 9">
    <name type="scientific">Biomphalaria glabrata</name>
    <name type="common">Bloodfluke planorb</name>
    <name type="synonym">Freshwater snail</name>
    <dbReference type="NCBI Taxonomy" id="6526"/>
    <lineage>
        <taxon>Eukaryota</taxon>
        <taxon>Metazoa</taxon>
        <taxon>Spiralia</taxon>
        <taxon>Lophotrochozoa</taxon>
        <taxon>Mollusca</taxon>
        <taxon>Gastropoda</taxon>
        <taxon>Heterobranchia</taxon>
        <taxon>Euthyneura</taxon>
        <taxon>Panpulmonata</taxon>
        <taxon>Hygrophila</taxon>
        <taxon>Lymnaeoidea</taxon>
        <taxon>Planorbidae</taxon>
        <taxon>Biomphalaria</taxon>
    </lineage>
</organism>
<dbReference type="EnsemblMetazoa" id="BGLB038374-RA">
    <property type="protein sequence ID" value="BGLB038374-PA"/>
    <property type="gene ID" value="BGLB038374"/>
</dbReference>
<dbReference type="KEGG" id="bgt:106070006"/>
<dbReference type="SUPFAM" id="SSF56112">
    <property type="entry name" value="Protein kinase-like (PK-like)"/>
    <property type="match status" value="1"/>
</dbReference>
<sequence>MKEDMTTTDGPGRRSNTAFKVVKWIFKSLLAQIGCLSGQSTEDLNEDLDENRQYLIEDSTVTGCNKKNKKRAKIVSRSKSPIYQLELDIADEDSWKHTGKVNQPMFSLQNCTLQSEDRGDGETYWVSFEEKSFSKGNEFKVYNGRMNGAGPKSGDRCVVKVFRQCQGTKSLCACEVKKSLKAKEIAKAFRNVCPNQESRIKIATVYWALMDEVSKLKLLFFTGERKLSTREAVLFEDDVRISDEKPGKPRKLSLYINASGESDHSISRDLEAFVHFSYDLSNGKLVICGLEGVQDEDGYFLKTPTIHSEAKEFGNKDQGMNGIQEIFRRHKCNDLCKNMLKPDMEQVIIDSGSPAKCPASSSFPFPTEPKLNLNDDCCLPCKLNHPNHSVINRHESSKSEITEGMSDYLEPSAPVLEDLDEDVFIPQPPPYSQHFVANWLINEQLPNCFVPPVQENILSVHNRSETSQGENLNQVTQDMNANFTDVESISGGVSNTSSVEDSSDRTCVQFDKKKVRFNLLNSPSSANASSTQFSSDSQRDTSTSGFSSQPQSIIKHSTANAFEPVTHFSPISPSFTTSEMSQHFFTDSPPSYYDSQVHTAYWIVQRGYLPVHPPAPSAPISDNNNSCAKTTVAAVITPKGQVANFFPVAVNNIPSTSM</sequence>
<evidence type="ECO:0000313" key="8">
    <source>
        <dbReference type="EnsemblMetazoa" id="BGLB038374-PA"/>
    </source>
</evidence>